<dbReference type="Pfam" id="PF01522">
    <property type="entry name" value="Polysacc_deac_1"/>
    <property type="match status" value="1"/>
</dbReference>
<dbReference type="PROSITE" id="PS51170">
    <property type="entry name" value="CW"/>
    <property type="match status" value="1"/>
</dbReference>
<dbReference type="GO" id="GO:0016810">
    <property type="term" value="F:hydrolase activity, acting on carbon-nitrogen (but not peptide) bonds"/>
    <property type="evidence" value="ECO:0007669"/>
    <property type="project" value="InterPro"/>
</dbReference>
<evidence type="ECO:0000313" key="5">
    <source>
        <dbReference type="EMBL" id="MBN2953091.1"/>
    </source>
</evidence>
<name>A0A939CFN2_9FIRM</name>
<accession>A0A939CFN2</accession>
<sequence length="363" mass="39814">MERKSLKQRRKQMRRRQMMQKVSRISLCVVIGLLFLALIWKFAGAQLAKKGIVLSNDTAAKTVSETAPEAEDGSGNAGIKKLAETTPPNETPGWQYSSSGWWYATDATTYYVNGWADIDGNQYHFDSNGYMATGWKPIGGKGCYFDDQGVYQPDRNGSMMVALTFDDGPDVYTSTLLDTLEQYGAQATFFMLGSNVEKYGADVIPRMAAIGCELGNHSYAHPNMKELSLDDGLAQFQMTDDLIAQYNNGQGATVIRFPYGNSTDELLASIGRPSIMWDVDTLDWQTKNVQANISAVLDSVSPGDIILMHDIHETTVESCATIVPELINRGYELVTIHTLAAANGVDLAAGETYYGFHGGTTNE</sequence>
<evidence type="ECO:0000259" key="4">
    <source>
        <dbReference type="PROSITE" id="PS51677"/>
    </source>
</evidence>
<evidence type="ECO:0000256" key="2">
    <source>
        <dbReference type="PROSITE-ProRule" id="PRU00591"/>
    </source>
</evidence>
<keyword evidence="1" id="KW-0677">Repeat</keyword>
<proteinExistence type="predicted"/>
<dbReference type="AlphaFoldDB" id="A0A939CFN2"/>
<dbReference type="InterPro" id="IPR002509">
    <property type="entry name" value="NODB_dom"/>
</dbReference>
<organism evidence="5 6">
    <name type="scientific">Fusicatenibacter saccharivorans</name>
    <dbReference type="NCBI Taxonomy" id="1150298"/>
    <lineage>
        <taxon>Bacteria</taxon>
        <taxon>Bacillati</taxon>
        <taxon>Bacillota</taxon>
        <taxon>Clostridia</taxon>
        <taxon>Lachnospirales</taxon>
        <taxon>Lachnospiraceae</taxon>
        <taxon>Fusicatenibacter</taxon>
    </lineage>
</organism>
<dbReference type="InterPro" id="IPR011330">
    <property type="entry name" value="Glyco_hydro/deAcase_b/a-brl"/>
</dbReference>
<feature type="domain" description="NodB homology" evidence="4">
    <location>
        <begin position="159"/>
        <end position="334"/>
    </location>
</feature>
<protein>
    <submittedName>
        <fullName evidence="5">Polysaccharide deacetylase family protein</fullName>
    </submittedName>
</protein>
<dbReference type="RefSeq" id="WP_195997624.1">
    <property type="nucleotide sequence ID" value="NZ_CAXSRP010000006.1"/>
</dbReference>
<dbReference type="Gene3D" id="3.20.20.370">
    <property type="entry name" value="Glycoside hydrolase/deacetylase"/>
    <property type="match status" value="1"/>
</dbReference>
<feature type="repeat" description="Cell wall-binding" evidence="2">
    <location>
        <begin position="112"/>
        <end position="131"/>
    </location>
</feature>
<evidence type="ECO:0000313" key="6">
    <source>
        <dbReference type="Proteomes" id="UP000737612"/>
    </source>
</evidence>
<dbReference type="PANTHER" id="PTHR10587">
    <property type="entry name" value="GLYCOSYL TRANSFERASE-RELATED"/>
    <property type="match status" value="1"/>
</dbReference>
<feature type="region of interest" description="Disordered" evidence="3">
    <location>
        <begin position="63"/>
        <end position="92"/>
    </location>
</feature>
<dbReference type="Pfam" id="PF19127">
    <property type="entry name" value="Choline_bind_3"/>
    <property type="match status" value="1"/>
</dbReference>
<dbReference type="Proteomes" id="UP000737612">
    <property type="component" value="Unassembled WGS sequence"/>
</dbReference>
<dbReference type="SUPFAM" id="SSF88713">
    <property type="entry name" value="Glycoside hydrolase/deacetylase"/>
    <property type="match status" value="1"/>
</dbReference>
<dbReference type="InterPro" id="IPR018337">
    <property type="entry name" value="Cell_wall/Cho-bd_repeat"/>
</dbReference>
<comment type="caution">
    <text evidence="5">The sequence shown here is derived from an EMBL/GenBank/DDBJ whole genome shotgun (WGS) entry which is preliminary data.</text>
</comment>
<evidence type="ECO:0000256" key="3">
    <source>
        <dbReference type="SAM" id="MobiDB-lite"/>
    </source>
</evidence>
<dbReference type="GO" id="GO:0005975">
    <property type="term" value="P:carbohydrate metabolic process"/>
    <property type="evidence" value="ECO:0007669"/>
    <property type="project" value="InterPro"/>
</dbReference>
<dbReference type="SUPFAM" id="SSF69360">
    <property type="entry name" value="Cell wall binding repeat"/>
    <property type="match status" value="1"/>
</dbReference>
<dbReference type="EMBL" id="JAFHBD010000018">
    <property type="protein sequence ID" value="MBN2953091.1"/>
    <property type="molecule type" value="Genomic_DNA"/>
</dbReference>
<dbReference type="InterPro" id="IPR050248">
    <property type="entry name" value="Polysacc_deacetylase_ArnD"/>
</dbReference>
<gene>
    <name evidence="5" type="ORF">JTJ23_05730</name>
</gene>
<reference evidence="5" key="1">
    <citation type="submission" date="2021-02" db="EMBL/GenBank/DDBJ databases">
        <title>Metagenome-assembled genomes from human diarrheal sample B26.</title>
        <authorList>
            <person name="Ateba T.P."/>
            <person name="Alayande K.A."/>
            <person name="Mwanza M."/>
        </authorList>
    </citation>
    <scope>NUCLEOTIDE SEQUENCE</scope>
    <source>
        <strain evidence="5">06WH</strain>
    </source>
</reference>
<dbReference type="PROSITE" id="PS51677">
    <property type="entry name" value="NODB"/>
    <property type="match status" value="1"/>
</dbReference>
<dbReference type="Gene3D" id="2.10.270.10">
    <property type="entry name" value="Cholin Binding"/>
    <property type="match status" value="1"/>
</dbReference>
<evidence type="ECO:0000256" key="1">
    <source>
        <dbReference type="ARBA" id="ARBA00022737"/>
    </source>
</evidence>